<dbReference type="RefSeq" id="WP_283869965.1">
    <property type="nucleotide sequence ID" value="NZ_CP045835.1"/>
</dbReference>
<dbReference type="InterPro" id="IPR058870">
    <property type="entry name" value="YuzC"/>
</dbReference>
<organism evidence="2 4">
    <name type="scientific">Lysinibacillus pakistanensis</name>
    <dbReference type="NCBI Taxonomy" id="759811"/>
    <lineage>
        <taxon>Bacteria</taxon>
        <taxon>Bacillati</taxon>
        <taxon>Bacillota</taxon>
        <taxon>Bacilli</taxon>
        <taxon>Bacillales</taxon>
        <taxon>Bacillaceae</taxon>
        <taxon>Lysinibacillus</taxon>
    </lineage>
</organism>
<evidence type="ECO:0000313" key="4">
    <source>
        <dbReference type="Proteomes" id="UP001178322"/>
    </source>
</evidence>
<proteinExistence type="predicted"/>
<dbReference type="AlphaFoldDB" id="A0AAX3WVR8"/>
<reference evidence="2" key="2">
    <citation type="submission" date="2023-05" db="EMBL/GenBank/DDBJ databases">
        <title>Comparative genomics of Bacillaceae isolates and their secondary metabolite potential.</title>
        <authorList>
            <person name="Song L."/>
            <person name="Nielsen L.J."/>
            <person name="Mohite O."/>
            <person name="Xu X."/>
            <person name="Weber T."/>
            <person name="Kovacs A.T."/>
        </authorList>
    </citation>
    <scope>NUCLEOTIDE SEQUENCE</scope>
    <source>
        <strain evidence="2">LY1</strain>
    </source>
</reference>
<dbReference type="Proteomes" id="UP001178322">
    <property type="component" value="Chromosome"/>
</dbReference>
<dbReference type="Proteomes" id="UP000373269">
    <property type="component" value="Chromosome"/>
</dbReference>
<gene>
    <name evidence="1" type="ORF">GDS87_22785</name>
    <name evidence="2" type="ORF">QNH24_24535</name>
</gene>
<evidence type="ECO:0000313" key="3">
    <source>
        <dbReference type="Proteomes" id="UP000373269"/>
    </source>
</evidence>
<dbReference type="EMBL" id="CP045835">
    <property type="protein sequence ID" value="QGG53524.1"/>
    <property type="molecule type" value="Genomic_DNA"/>
</dbReference>
<dbReference type="Pfam" id="PF26344">
    <property type="entry name" value="YuzC"/>
    <property type="match status" value="1"/>
</dbReference>
<evidence type="ECO:0000313" key="1">
    <source>
        <dbReference type="EMBL" id="QGG53524.1"/>
    </source>
</evidence>
<evidence type="ECO:0000313" key="2">
    <source>
        <dbReference type="EMBL" id="WHY51389.1"/>
    </source>
</evidence>
<sequence>MYYNPYPIFVYPTYYPTLAIVNPPALHQPARYLAMPTNPINTNPFPAVNTNKLKISAKRVKRIMQQIQLLTDKIDGSEQFAHDLMDAAQKSNKSEVERLIISTGITMTFETNYTPDNIRIVFTDIECCKLSLVLSW</sequence>
<dbReference type="EMBL" id="CP126101">
    <property type="protein sequence ID" value="WHY51389.1"/>
    <property type="molecule type" value="Genomic_DNA"/>
</dbReference>
<name>A0AAX3WVR8_9BACI</name>
<protein>
    <submittedName>
        <fullName evidence="2">Uncharacterized protein</fullName>
    </submittedName>
</protein>
<reference evidence="1 3" key="1">
    <citation type="submission" date="2019-11" db="EMBL/GenBank/DDBJ databases">
        <title>Whole Genome Sequencing and Comparative Genomic Analyses of Lysinibacillus pakistanensis LZH-9, a Halotolerant Strain with Excellent COD Removal Capability.</title>
        <authorList>
            <person name="Zhou H."/>
        </authorList>
    </citation>
    <scope>NUCLEOTIDE SEQUENCE [LARGE SCALE GENOMIC DNA]</scope>
    <source>
        <strain evidence="1 3">LZH-9</strain>
    </source>
</reference>
<keyword evidence="3" id="KW-1185">Reference proteome</keyword>
<accession>A0AAX3WVR8</accession>